<feature type="binding site" evidence="2">
    <location>
        <position position="17"/>
    </location>
    <ligand>
        <name>Mg(2+)</name>
        <dbReference type="ChEBI" id="CHEBI:18420"/>
    </ligand>
</feature>
<dbReference type="CDD" id="cd03109">
    <property type="entry name" value="DTBS"/>
    <property type="match status" value="1"/>
</dbReference>
<feature type="active site" evidence="2">
    <location>
        <position position="33"/>
    </location>
</feature>
<dbReference type="EC" id="6.3.3.3" evidence="2"/>
<dbReference type="GO" id="GO:0009102">
    <property type="term" value="P:biotin biosynthetic process"/>
    <property type="evidence" value="ECO:0007669"/>
    <property type="project" value="UniProtKB-UniRule"/>
</dbReference>
<dbReference type="GO" id="GO:0005829">
    <property type="term" value="C:cytosol"/>
    <property type="evidence" value="ECO:0007669"/>
    <property type="project" value="TreeGrafter"/>
</dbReference>
<dbReference type="RefSeq" id="WP_137090263.1">
    <property type="nucleotide sequence ID" value="NZ_CP028923.1"/>
</dbReference>
<dbReference type="UniPathway" id="UPA00078">
    <property type="reaction ID" value="UER00161"/>
</dbReference>
<dbReference type="NCBIfam" id="TIGR00347">
    <property type="entry name" value="bioD"/>
    <property type="match status" value="1"/>
</dbReference>
<keyword evidence="2" id="KW-0460">Magnesium</keyword>
<feature type="binding site" evidence="2">
    <location>
        <begin position="98"/>
        <end position="101"/>
    </location>
    <ligand>
        <name>ATP</name>
        <dbReference type="ChEBI" id="CHEBI:30616"/>
    </ligand>
</feature>
<dbReference type="OrthoDB" id="9802097at2"/>
<proteinExistence type="inferred from homology"/>
<comment type="subcellular location">
    <subcellularLocation>
        <location evidence="2">Cytoplasm</location>
    </subcellularLocation>
</comment>
<dbReference type="GO" id="GO:0005524">
    <property type="term" value="F:ATP binding"/>
    <property type="evidence" value="ECO:0007669"/>
    <property type="project" value="UniProtKB-UniRule"/>
</dbReference>
<protein>
    <recommendedName>
        <fullName evidence="2">ATP-dependent dethiobiotin synthetase BioD</fullName>
        <ecNumber evidence="2">6.3.3.3</ecNumber>
    </recommendedName>
    <alternativeName>
        <fullName evidence="2">DTB synthetase</fullName>
        <shortName evidence="2">DTBS</shortName>
    </alternativeName>
    <alternativeName>
        <fullName evidence="2">Dethiobiotin synthase</fullName>
    </alternativeName>
</protein>
<keyword evidence="4" id="KW-1185">Reference proteome</keyword>
<evidence type="ECO:0000313" key="3">
    <source>
        <dbReference type="EMBL" id="QCK14677.1"/>
    </source>
</evidence>
<feature type="binding site" evidence="2">
    <location>
        <position position="98"/>
    </location>
    <ligand>
        <name>Mg(2+)</name>
        <dbReference type="ChEBI" id="CHEBI:18420"/>
    </ligand>
</feature>
<evidence type="ECO:0000256" key="2">
    <source>
        <dbReference type="HAMAP-Rule" id="MF_00336"/>
    </source>
</evidence>
<dbReference type="EMBL" id="CP028923">
    <property type="protein sequence ID" value="QCK14677.1"/>
    <property type="molecule type" value="Genomic_DNA"/>
</dbReference>
<comment type="function">
    <text evidence="2">Catalyzes a mechanistically unusual reaction, the ATP-dependent insertion of CO2 between the N7 and N8 nitrogen atoms of 7,8-diaminopelargonic acid (DAPA, also called 7,8-diammoniononanoate) to form a ureido ring.</text>
</comment>
<dbReference type="KEGG" id="fpf:DCC35_07935"/>
<organism evidence="3 4">
    <name type="scientific">Mangrovivirga cuniculi</name>
    <dbReference type="NCBI Taxonomy" id="2715131"/>
    <lineage>
        <taxon>Bacteria</taxon>
        <taxon>Pseudomonadati</taxon>
        <taxon>Bacteroidota</taxon>
        <taxon>Cytophagia</taxon>
        <taxon>Cytophagales</taxon>
        <taxon>Mangrovivirgaceae</taxon>
        <taxon>Mangrovivirga</taxon>
    </lineage>
</organism>
<keyword evidence="2" id="KW-0479">Metal-binding</keyword>
<dbReference type="PANTHER" id="PTHR43210:SF5">
    <property type="entry name" value="DETHIOBIOTIN SYNTHETASE"/>
    <property type="match status" value="1"/>
</dbReference>
<name>A0A4D7JJ17_9BACT</name>
<comment type="catalytic activity">
    <reaction evidence="2">
        <text>(7R,8S)-7,8-diammoniononanoate + CO2 + ATP = (4R,5S)-dethiobiotin + ADP + phosphate + 3 H(+)</text>
        <dbReference type="Rhea" id="RHEA:15805"/>
        <dbReference type="ChEBI" id="CHEBI:15378"/>
        <dbReference type="ChEBI" id="CHEBI:16526"/>
        <dbReference type="ChEBI" id="CHEBI:30616"/>
        <dbReference type="ChEBI" id="CHEBI:43474"/>
        <dbReference type="ChEBI" id="CHEBI:149469"/>
        <dbReference type="ChEBI" id="CHEBI:149473"/>
        <dbReference type="ChEBI" id="CHEBI:456216"/>
        <dbReference type="EC" id="6.3.3.3"/>
    </reaction>
</comment>
<keyword evidence="2" id="KW-0436">Ligase</keyword>
<dbReference type="Pfam" id="PF13500">
    <property type="entry name" value="AAA_26"/>
    <property type="match status" value="1"/>
</dbReference>
<evidence type="ECO:0000256" key="1">
    <source>
        <dbReference type="ARBA" id="ARBA00022756"/>
    </source>
</evidence>
<feature type="binding site" evidence="2">
    <location>
        <begin position="13"/>
        <end position="18"/>
    </location>
    <ligand>
        <name>ATP</name>
        <dbReference type="ChEBI" id="CHEBI:30616"/>
    </ligand>
</feature>
<accession>A0A4D7JJ17</accession>
<dbReference type="SUPFAM" id="SSF52540">
    <property type="entry name" value="P-loop containing nucleoside triphosphate hydrolases"/>
    <property type="match status" value="1"/>
</dbReference>
<dbReference type="PANTHER" id="PTHR43210">
    <property type="entry name" value="DETHIOBIOTIN SYNTHETASE"/>
    <property type="match status" value="1"/>
</dbReference>
<dbReference type="InterPro" id="IPR004472">
    <property type="entry name" value="DTB_synth_BioD"/>
</dbReference>
<gene>
    <name evidence="2 3" type="primary">bioD</name>
    <name evidence="3" type="ORF">DCC35_07935</name>
</gene>
<keyword evidence="1 2" id="KW-0093">Biotin biosynthesis</keyword>
<dbReference type="GO" id="GO:0004141">
    <property type="term" value="F:dethiobiotin synthase activity"/>
    <property type="evidence" value="ECO:0007669"/>
    <property type="project" value="UniProtKB-UniRule"/>
</dbReference>
<dbReference type="Proteomes" id="UP000298616">
    <property type="component" value="Chromosome"/>
</dbReference>
<dbReference type="InterPro" id="IPR027417">
    <property type="entry name" value="P-loop_NTPase"/>
</dbReference>
<comment type="cofactor">
    <cofactor evidence="2">
        <name>Mg(2+)</name>
        <dbReference type="ChEBI" id="CHEBI:18420"/>
    </cofactor>
</comment>
<dbReference type="HAMAP" id="MF_00336">
    <property type="entry name" value="BioD"/>
    <property type="match status" value="1"/>
</dbReference>
<reference evidence="3 4" key="1">
    <citation type="submission" date="2018-04" db="EMBL/GenBank/DDBJ databases">
        <title>Complete genome uncultured novel isolate.</title>
        <authorList>
            <person name="Merlino G."/>
        </authorList>
    </citation>
    <scope>NUCLEOTIDE SEQUENCE [LARGE SCALE GENOMIC DNA]</scope>
    <source>
        <strain evidence="4">R1DC9</strain>
    </source>
</reference>
<dbReference type="GO" id="GO:0000287">
    <property type="term" value="F:magnesium ion binding"/>
    <property type="evidence" value="ECO:0007669"/>
    <property type="project" value="UniProtKB-UniRule"/>
</dbReference>
<sequence>MAHRFFVTAIGTDSGKTVFSAILCEALKADYWKPIQAGLPGDTDSVRTLVSNKKSKFHEEGIKLKTPASPHAAGKKEEVEVSLQRIELPETNNHLIIEGAGGVLVPLNDQENVIDIARRVNAEVIVVSNLYLGSINHTLLTLDWLSQNEIPVRGIVFNGDPNPESQEIILQRSGLEELLHIYTEEKITKKEIKKYAERIREKI</sequence>
<dbReference type="Gene3D" id="3.40.50.300">
    <property type="entry name" value="P-loop containing nucleotide triphosphate hydrolases"/>
    <property type="match status" value="1"/>
</dbReference>
<keyword evidence="2" id="KW-0547">Nucleotide-binding</keyword>
<comment type="subunit">
    <text evidence="2">Homodimer.</text>
</comment>
<dbReference type="AlphaFoldDB" id="A0A4D7JJ17"/>
<comment type="pathway">
    <text evidence="2">Cofactor biosynthesis; biotin biosynthesis; biotin from 7,8-diaminononanoate: step 1/2.</text>
</comment>
<comment type="similarity">
    <text evidence="2">Belongs to the dethiobiotin synthetase family.</text>
</comment>
<dbReference type="PIRSF" id="PIRSF006755">
    <property type="entry name" value="DTB_synth"/>
    <property type="match status" value="1"/>
</dbReference>
<comment type="caution">
    <text evidence="2">Lacks conserved residue(s) required for the propagation of feature annotation.</text>
</comment>
<keyword evidence="2" id="KW-0067">ATP-binding</keyword>
<keyword evidence="2" id="KW-0963">Cytoplasm</keyword>
<evidence type="ECO:0000313" key="4">
    <source>
        <dbReference type="Proteomes" id="UP000298616"/>
    </source>
</evidence>